<dbReference type="Proteomes" id="UP000095552">
    <property type="component" value="Unassembled WGS sequence"/>
</dbReference>
<feature type="transmembrane region" description="Helical" evidence="6">
    <location>
        <begin position="683"/>
        <end position="704"/>
    </location>
</feature>
<evidence type="ECO:0000256" key="1">
    <source>
        <dbReference type="ARBA" id="ARBA00004651"/>
    </source>
</evidence>
<feature type="transmembrane region" description="Helical" evidence="6">
    <location>
        <begin position="288"/>
        <end position="311"/>
    </location>
</feature>
<keyword evidence="5 6" id="KW-0472">Membrane</keyword>
<dbReference type="GO" id="GO:0022857">
    <property type="term" value="F:transmembrane transporter activity"/>
    <property type="evidence" value="ECO:0007669"/>
    <property type="project" value="TreeGrafter"/>
</dbReference>
<evidence type="ECO:0000256" key="2">
    <source>
        <dbReference type="ARBA" id="ARBA00022475"/>
    </source>
</evidence>
<dbReference type="Pfam" id="PF12704">
    <property type="entry name" value="MacB_PCD"/>
    <property type="match status" value="1"/>
</dbReference>
<proteinExistence type="predicted"/>
<evidence type="ECO:0000313" key="9">
    <source>
        <dbReference type="EMBL" id="OEK07217.1"/>
    </source>
</evidence>
<gene>
    <name evidence="9" type="ORF">BFP71_02015</name>
</gene>
<feature type="domain" description="MacB-like periplasmic core" evidence="8">
    <location>
        <begin position="22"/>
        <end position="245"/>
    </location>
</feature>
<feature type="domain" description="ABC3 transporter permease C-terminal" evidence="7">
    <location>
        <begin position="295"/>
        <end position="409"/>
    </location>
</feature>
<dbReference type="GO" id="GO:0005886">
    <property type="term" value="C:plasma membrane"/>
    <property type="evidence" value="ECO:0007669"/>
    <property type="project" value="UniProtKB-SubCell"/>
</dbReference>
<keyword evidence="4 6" id="KW-1133">Transmembrane helix</keyword>
<dbReference type="PANTHER" id="PTHR30572:SF18">
    <property type="entry name" value="ABC-TYPE MACROLIDE FAMILY EXPORT SYSTEM PERMEASE COMPONENT 2"/>
    <property type="match status" value="1"/>
</dbReference>
<keyword evidence="2" id="KW-1003">Cell membrane</keyword>
<evidence type="ECO:0000256" key="6">
    <source>
        <dbReference type="SAM" id="Phobius"/>
    </source>
</evidence>
<evidence type="ECO:0000256" key="3">
    <source>
        <dbReference type="ARBA" id="ARBA00022692"/>
    </source>
</evidence>
<dbReference type="InterPro" id="IPR003838">
    <property type="entry name" value="ABC3_permease_C"/>
</dbReference>
<feature type="transmembrane region" description="Helical" evidence="6">
    <location>
        <begin position="428"/>
        <end position="451"/>
    </location>
</feature>
<feature type="transmembrane region" description="Helical" evidence="6">
    <location>
        <begin position="345"/>
        <end position="363"/>
    </location>
</feature>
<dbReference type="InterPro" id="IPR050250">
    <property type="entry name" value="Macrolide_Exporter_MacB"/>
</dbReference>
<evidence type="ECO:0008006" key="11">
    <source>
        <dbReference type="Google" id="ProtNLM"/>
    </source>
</evidence>
<feature type="transmembrane region" description="Helical" evidence="6">
    <location>
        <begin position="383"/>
        <end position="407"/>
    </location>
</feature>
<sequence length="803" mass="90670">MFKNYFKISFRNMRRHKVYASINIAGLSVGITCFLLIFLYVQDELSYDRYHNEAKDIYRIVVPNYDADGELSRVFSYASLRHGELLRNDFPQIESVVRFNPFNFPIIKYQDKQFEEAFFNLVEPSIFDVFTFNFIEGEAKDALVDPFSVVITQSTAEKYFGTEKALGKTLNVLDGREFLFKVTGVIEDFPEQSHMSYNFLGSWATFESTVDLSTRTSYYGNYNYPTYLKVKNGVNIEVLSEQIPALLDKYIDNIQGDKASSRLGLTFQRLTDIHLKGTPGTSGTPREFYLYLFSAVGFLVLLIGCINYMNLATAKYANRLKEIGVRKVMGAGSSSISQQFLVESISYTTIALILSIGLAYLLLPTLNTFTEKSLSLELATNLSLYLFLIGLVFFVGLLAGSYPAFFMSRFKTVSALKNGKLNIKNRSFFRMGMVIFQFVITISLVIGVIVVDRQLSFIRNQYPGFERKQVITFSGNAAMNNQSDIFKTRLLNNPKIQQSAMSTRVPTGRLADSMDATLLDGELETNVDFRLPFIRADRDFLKLYEIDLITGENLPDKIPANDNQSFILNETAVMKLGWTNPEEAIGKRMRYGFLTGFIKGVVKDFHFESLHSSIQPMIFYNTTRAKRIVSVKISPTDMPETLTYLEDIFKEYSPDRSFDASFLDDDFNRQYEDEKQLSDISKIFSVLAIFIACIGLLGLVSFTLEQKAKEISVRKVLGASVTGILLLVNRSYAVLILIAFAIAVPLSIYALDGWLSSFAYHISIGVGIISVAGIMTATLAVITICSQAIRFATANPVKWLRNE</sequence>
<reference evidence="9 10" key="1">
    <citation type="submission" date="2016-08" db="EMBL/GenBank/DDBJ databases">
        <title>Draft genome of Fabibacter sp. strain SK-8.</title>
        <authorList>
            <person name="Wong S.-K."/>
            <person name="Hamasaki K."/>
            <person name="Yoshizawa S."/>
        </authorList>
    </citation>
    <scope>NUCLEOTIDE SEQUENCE [LARGE SCALE GENOMIC DNA]</scope>
    <source>
        <strain evidence="9 10">SK-8</strain>
    </source>
</reference>
<evidence type="ECO:0000259" key="7">
    <source>
        <dbReference type="Pfam" id="PF02687"/>
    </source>
</evidence>
<evidence type="ECO:0000259" key="8">
    <source>
        <dbReference type="Pfam" id="PF12704"/>
    </source>
</evidence>
<accession>A0A1E5T7D7</accession>
<evidence type="ECO:0000256" key="4">
    <source>
        <dbReference type="ARBA" id="ARBA00022989"/>
    </source>
</evidence>
<protein>
    <recommendedName>
        <fullName evidence="11">ABC transporter permease</fullName>
    </recommendedName>
</protein>
<feature type="domain" description="ABC3 transporter permease C-terminal" evidence="7">
    <location>
        <begin position="683"/>
        <end position="790"/>
    </location>
</feature>
<dbReference type="PANTHER" id="PTHR30572">
    <property type="entry name" value="MEMBRANE COMPONENT OF TRANSPORTER-RELATED"/>
    <property type="match status" value="1"/>
</dbReference>
<organism evidence="9 10">
    <name type="scientific">Roseivirga misakiensis</name>
    <dbReference type="NCBI Taxonomy" id="1563681"/>
    <lineage>
        <taxon>Bacteria</taxon>
        <taxon>Pseudomonadati</taxon>
        <taxon>Bacteroidota</taxon>
        <taxon>Cytophagia</taxon>
        <taxon>Cytophagales</taxon>
        <taxon>Roseivirgaceae</taxon>
        <taxon>Roseivirga</taxon>
    </lineage>
</organism>
<feature type="transmembrane region" description="Helical" evidence="6">
    <location>
        <begin position="716"/>
        <end position="746"/>
    </location>
</feature>
<keyword evidence="3 6" id="KW-0812">Transmembrane</keyword>
<feature type="transmembrane region" description="Helical" evidence="6">
    <location>
        <begin position="20"/>
        <end position="41"/>
    </location>
</feature>
<name>A0A1E5T7D7_9BACT</name>
<comment type="subcellular location">
    <subcellularLocation>
        <location evidence="1">Cell membrane</location>
        <topology evidence="1">Multi-pass membrane protein</topology>
    </subcellularLocation>
</comment>
<evidence type="ECO:0000313" key="10">
    <source>
        <dbReference type="Proteomes" id="UP000095552"/>
    </source>
</evidence>
<dbReference type="Pfam" id="PF02687">
    <property type="entry name" value="FtsX"/>
    <property type="match status" value="2"/>
</dbReference>
<dbReference type="EMBL" id="MDGQ01000003">
    <property type="protein sequence ID" value="OEK07217.1"/>
    <property type="molecule type" value="Genomic_DNA"/>
</dbReference>
<evidence type="ECO:0000256" key="5">
    <source>
        <dbReference type="ARBA" id="ARBA00023136"/>
    </source>
</evidence>
<feature type="transmembrane region" description="Helical" evidence="6">
    <location>
        <begin position="758"/>
        <end position="782"/>
    </location>
</feature>
<comment type="caution">
    <text evidence="9">The sequence shown here is derived from an EMBL/GenBank/DDBJ whole genome shotgun (WGS) entry which is preliminary data.</text>
</comment>
<dbReference type="InterPro" id="IPR025857">
    <property type="entry name" value="MacB_PCD"/>
</dbReference>
<dbReference type="STRING" id="1563681.BFP71_02015"/>
<dbReference type="AlphaFoldDB" id="A0A1E5T7D7"/>
<keyword evidence="10" id="KW-1185">Reference proteome</keyword>